<organism evidence="6 7">
    <name type="scientific">Sanguibacter suaedae</name>
    <dbReference type="NCBI Taxonomy" id="2795737"/>
    <lineage>
        <taxon>Bacteria</taxon>
        <taxon>Bacillati</taxon>
        <taxon>Actinomycetota</taxon>
        <taxon>Actinomycetes</taxon>
        <taxon>Micrococcales</taxon>
        <taxon>Sanguibacteraceae</taxon>
        <taxon>Sanguibacter</taxon>
    </lineage>
</organism>
<sequence length="349" mass="35887">GLAALVLGAGPALSPADVTSSLLGAASTGVSDAGPGSPDRLLGVVRTVSVPDAPDTEPAPEPQPEPEPELPGAPVGLAASKITTKGLSVSWTAPAGTTTTTFEVERSADGVVWSPVVSIDGTSARVNRLVPATRYVVRVRAVSMAGAGEWATVEATTASRPSAPRSPRASSRTPSTVTLTWAAPTTSGALVTDYRVEVSRDGRRWTTVRDGVSARTSARVSGLAPSVGYQFRVTPVADTDTVGAPATVRVSTLAAPSAPRNLKVTGRSTSTVSVRWTAPARSGAHVTDYRVQVSRDGRRWTTVPDAVSSAPSVRVTGLQRRTSYQVRVIAVAGTAPGTAYGRTTATTLR</sequence>
<dbReference type="PANTHER" id="PTHR46708:SF2">
    <property type="entry name" value="FIBRONECTIN TYPE-III DOMAIN-CONTAINING PROTEIN"/>
    <property type="match status" value="1"/>
</dbReference>
<dbReference type="AlphaFoldDB" id="A0A934ICI3"/>
<dbReference type="RefSeq" id="WP_198734720.1">
    <property type="nucleotide sequence ID" value="NZ_JAEINH010000018.1"/>
</dbReference>
<keyword evidence="3" id="KW-0119">Carbohydrate metabolism</keyword>
<evidence type="ECO:0000256" key="2">
    <source>
        <dbReference type="ARBA" id="ARBA00023295"/>
    </source>
</evidence>
<feature type="domain" description="Fibronectin type-III" evidence="5">
    <location>
        <begin position="258"/>
        <end position="349"/>
    </location>
</feature>
<dbReference type="InterPro" id="IPR050991">
    <property type="entry name" value="ECM_Regulatory_Proteins"/>
</dbReference>
<keyword evidence="1" id="KW-0677">Repeat</keyword>
<evidence type="ECO:0000256" key="4">
    <source>
        <dbReference type="SAM" id="MobiDB-lite"/>
    </source>
</evidence>
<gene>
    <name evidence="6" type="ORF">JAV76_14130</name>
</gene>
<proteinExistence type="predicted"/>
<accession>A0A934ICI3</accession>
<dbReference type="InterPro" id="IPR013783">
    <property type="entry name" value="Ig-like_fold"/>
</dbReference>
<feature type="compositionally biased region" description="Pro residues" evidence="4">
    <location>
        <begin position="57"/>
        <end position="71"/>
    </location>
</feature>
<dbReference type="SMART" id="SM00060">
    <property type="entry name" value="FN3"/>
    <property type="match status" value="3"/>
</dbReference>
<dbReference type="GO" id="GO:0016798">
    <property type="term" value="F:hydrolase activity, acting on glycosyl bonds"/>
    <property type="evidence" value="ECO:0007669"/>
    <property type="project" value="UniProtKB-KW"/>
</dbReference>
<keyword evidence="7" id="KW-1185">Reference proteome</keyword>
<dbReference type="GO" id="GO:0000272">
    <property type="term" value="P:polysaccharide catabolic process"/>
    <property type="evidence" value="ECO:0007669"/>
    <property type="project" value="UniProtKB-KW"/>
</dbReference>
<evidence type="ECO:0000256" key="1">
    <source>
        <dbReference type="ARBA" id="ARBA00022737"/>
    </source>
</evidence>
<feature type="non-terminal residue" evidence="6">
    <location>
        <position position="1"/>
    </location>
</feature>
<evidence type="ECO:0000256" key="3">
    <source>
        <dbReference type="ARBA" id="ARBA00023326"/>
    </source>
</evidence>
<evidence type="ECO:0000313" key="6">
    <source>
        <dbReference type="EMBL" id="MBI9116150.1"/>
    </source>
</evidence>
<dbReference type="Proteomes" id="UP000602087">
    <property type="component" value="Unassembled WGS sequence"/>
</dbReference>
<dbReference type="EMBL" id="JAEINH010000018">
    <property type="protein sequence ID" value="MBI9116150.1"/>
    <property type="molecule type" value="Genomic_DNA"/>
</dbReference>
<reference evidence="6" key="1">
    <citation type="submission" date="2020-12" db="EMBL/GenBank/DDBJ databases">
        <title>Sanguibacter suaedae sp. nov., isolated from Suaeda aralocaspica.</title>
        <authorList>
            <person name="Ma Q."/>
        </authorList>
    </citation>
    <scope>NUCLEOTIDE SEQUENCE</scope>
    <source>
        <strain evidence="6">YZGR15</strain>
    </source>
</reference>
<feature type="domain" description="Fibronectin type-III" evidence="5">
    <location>
        <begin position="163"/>
        <end position="257"/>
    </location>
</feature>
<keyword evidence="2" id="KW-0378">Hydrolase</keyword>
<keyword evidence="3" id="KW-0624">Polysaccharide degradation</keyword>
<dbReference type="PANTHER" id="PTHR46708">
    <property type="entry name" value="TENASCIN"/>
    <property type="match status" value="1"/>
</dbReference>
<dbReference type="InterPro" id="IPR036116">
    <property type="entry name" value="FN3_sf"/>
</dbReference>
<keyword evidence="2" id="KW-0326">Glycosidase</keyword>
<dbReference type="SUPFAM" id="SSF49265">
    <property type="entry name" value="Fibronectin type III"/>
    <property type="match status" value="2"/>
</dbReference>
<evidence type="ECO:0000259" key="5">
    <source>
        <dbReference type="PROSITE" id="PS50853"/>
    </source>
</evidence>
<name>A0A934ICI3_9MICO</name>
<dbReference type="InterPro" id="IPR003961">
    <property type="entry name" value="FN3_dom"/>
</dbReference>
<feature type="region of interest" description="Disordered" evidence="4">
    <location>
        <begin position="50"/>
        <end position="74"/>
    </location>
</feature>
<dbReference type="PROSITE" id="PS50853">
    <property type="entry name" value="FN3"/>
    <property type="match status" value="3"/>
</dbReference>
<dbReference type="CDD" id="cd00063">
    <property type="entry name" value="FN3"/>
    <property type="match status" value="3"/>
</dbReference>
<protein>
    <submittedName>
        <fullName evidence="6">Fibronectin type III domain-containing protein</fullName>
    </submittedName>
</protein>
<dbReference type="Gene3D" id="2.60.40.10">
    <property type="entry name" value="Immunoglobulins"/>
    <property type="match status" value="3"/>
</dbReference>
<feature type="domain" description="Fibronectin type-III" evidence="5">
    <location>
        <begin position="73"/>
        <end position="162"/>
    </location>
</feature>
<feature type="region of interest" description="Disordered" evidence="4">
    <location>
        <begin position="155"/>
        <end position="174"/>
    </location>
</feature>
<dbReference type="Pfam" id="PF00041">
    <property type="entry name" value="fn3"/>
    <property type="match status" value="3"/>
</dbReference>
<comment type="caution">
    <text evidence="6">The sequence shown here is derived from an EMBL/GenBank/DDBJ whole genome shotgun (WGS) entry which is preliminary data.</text>
</comment>
<evidence type="ECO:0000313" key="7">
    <source>
        <dbReference type="Proteomes" id="UP000602087"/>
    </source>
</evidence>